<accession>A0A0E9UNX6</accession>
<name>A0A0E9UNX6_ANGAN</name>
<reference evidence="1" key="1">
    <citation type="submission" date="2014-11" db="EMBL/GenBank/DDBJ databases">
        <authorList>
            <person name="Amaro Gonzalez C."/>
        </authorList>
    </citation>
    <scope>NUCLEOTIDE SEQUENCE</scope>
</reference>
<protein>
    <submittedName>
        <fullName evidence="1">Uncharacterized protein</fullName>
    </submittedName>
</protein>
<reference evidence="1" key="2">
    <citation type="journal article" date="2015" name="Fish Shellfish Immunol.">
        <title>Early steps in the European eel (Anguilla anguilla)-Vibrio vulnificus interaction in the gills: Role of the RtxA13 toxin.</title>
        <authorList>
            <person name="Callol A."/>
            <person name="Pajuelo D."/>
            <person name="Ebbesson L."/>
            <person name="Teles M."/>
            <person name="MacKenzie S."/>
            <person name="Amaro C."/>
        </authorList>
    </citation>
    <scope>NUCLEOTIDE SEQUENCE</scope>
</reference>
<sequence>MCPSNNAIRSLLCVATKW</sequence>
<evidence type="ECO:0000313" key="1">
    <source>
        <dbReference type="EMBL" id="JAH67574.1"/>
    </source>
</evidence>
<dbReference type="EMBL" id="GBXM01041003">
    <property type="protein sequence ID" value="JAH67574.1"/>
    <property type="molecule type" value="Transcribed_RNA"/>
</dbReference>
<dbReference type="AlphaFoldDB" id="A0A0E9UNX6"/>
<proteinExistence type="predicted"/>
<organism evidence="1">
    <name type="scientific">Anguilla anguilla</name>
    <name type="common">European freshwater eel</name>
    <name type="synonym">Muraena anguilla</name>
    <dbReference type="NCBI Taxonomy" id="7936"/>
    <lineage>
        <taxon>Eukaryota</taxon>
        <taxon>Metazoa</taxon>
        <taxon>Chordata</taxon>
        <taxon>Craniata</taxon>
        <taxon>Vertebrata</taxon>
        <taxon>Euteleostomi</taxon>
        <taxon>Actinopterygii</taxon>
        <taxon>Neopterygii</taxon>
        <taxon>Teleostei</taxon>
        <taxon>Anguilliformes</taxon>
        <taxon>Anguillidae</taxon>
        <taxon>Anguilla</taxon>
    </lineage>
</organism>